<accession>A0A9D2QJ92</accession>
<protein>
    <submittedName>
        <fullName evidence="4">ABC transporter permease</fullName>
    </submittedName>
</protein>
<dbReference type="AlphaFoldDB" id="A0A9D2QJ92"/>
<gene>
    <name evidence="4" type="ORF">H9926_03435</name>
</gene>
<dbReference type="InterPro" id="IPR010540">
    <property type="entry name" value="CmpB_TMEM229"/>
</dbReference>
<feature type="transmembrane region" description="Helical" evidence="3">
    <location>
        <begin position="6"/>
        <end position="23"/>
    </location>
</feature>
<dbReference type="Pfam" id="PF06541">
    <property type="entry name" value="ABC_trans_CmpB"/>
    <property type="match status" value="1"/>
</dbReference>
<reference evidence="4" key="1">
    <citation type="journal article" date="2021" name="PeerJ">
        <title>Extensive microbial diversity within the chicken gut microbiome revealed by metagenomics and culture.</title>
        <authorList>
            <person name="Gilroy R."/>
            <person name="Ravi A."/>
            <person name="Getino M."/>
            <person name="Pursley I."/>
            <person name="Horton D.L."/>
            <person name="Alikhan N.F."/>
            <person name="Baker D."/>
            <person name="Gharbi K."/>
            <person name="Hall N."/>
            <person name="Watson M."/>
            <person name="Adriaenssens E.M."/>
            <person name="Foster-Nyarko E."/>
            <person name="Jarju S."/>
            <person name="Secka A."/>
            <person name="Antonio M."/>
            <person name="Oren A."/>
            <person name="Chaudhuri R.R."/>
            <person name="La Ragione R."/>
            <person name="Hildebrand F."/>
            <person name="Pallen M.J."/>
        </authorList>
    </citation>
    <scope>NUCLEOTIDE SEQUENCE</scope>
    <source>
        <strain evidence="4">ChiBcec1-1630</strain>
    </source>
</reference>
<keyword evidence="3" id="KW-1133">Transmembrane helix</keyword>
<feature type="transmembrane region" description="Helical" evidence="3">
    <location>
        <begin position="69"/>
        <end position="93"/>
    </location>
</feature>
<evidence type="ECO:0000313" key="4">
    <source>
        <dbReference type="EMBL" id="HJC87052.1"/>
    </source>
</evidence>
<name>A0A9D2QJ92_9FIRM</name>
<keyword evidence="1" id="KW-0175">Coiled coil</keyword>
<feature type="transmembrane region" description="Helical" evidence="3">
    <location>
        <begin position="44"/>
        <end position="63"/>
    </location>
</feature>
<organism evidence="4 5">
    <name type="scientific">Candidatus Eisenbergiella intestinigallinarum</name>
    <dbReference type="NCBI Taxonomy" id="2838549"/>
    <lineage>
        <taxon>Bacteria</taxon>
        <taxon>Bacillati</taxon>
        <taxon>Bacillota</taxon>
        <taxon>Clostridia</taxon>
        <taxon>Lachnospirales</taxon>
        <taxon>Lachnospiraceae</taxon>
        <taxon>Eisenbergiella</taxon>
    </lineage>
</organism>
<evidence type="ECO:0000313" key="5">
    <source>
        <dbReference type="Proteomes" id="UP000823922"/>
    </source>
</evidence>
<evidence type="ECO:0000256" key="2">
    <source>
        <dbReference type="SAM" id="MobiDB-lite"/>
    </source>
</evidence>
<sequence>MYHYTAVQWLFFFFFYCFFGWCFESTYVSICKRKFVNRGFIRGPFLPLYGSGAIMMLLVSAPVRDNLVLVFFAGCIGATALEYVTGVVMEALFKVRYWDYSHKRFNFQGQICLSSSLCWGALTVLMTRFLHPAVERLAFLIPPAALTALVTVVLVWFSVDFAFSFQAAMDLRDILVRTEQAKKEMERMQKRLDVLIAVAGDEWDSRKEAFAQRGAQKREELFSGMEELLSGMEERFDALRRALPASDILKEKRGEVMELWERFVGNRRVREEKLDAFLKGINRRRLLKTNPTMTSKRFQETLDELKEAAAEYRKGFSGKDYSGNDISGDNIPGESQEDRRDED</sequence>
<evidence type="ECO:0000256" key="3">
    <source>
        <dbReference type="SAM" id="Phobius"/>
    </source>
</evidence>
<comment type="caution">
    <text evidence="4">The sequence shown here is derived from an EMBL/GenBank/DDBJ whole genome shotgun (WGS) entry which is preliminary data.</text>
</comment>
<dbReference type="Proteomes" id="UP000823922">
    <property type="component" value="Unassembled WGS sequence"/>
</dbReference>
<feature type="coiled-coil region" evidence="1">
    <location>
        <begin position="168"/>
        <end position="198"/>
    </location>
</feature>
<dbReference type="EMBL" id="DWVS01000078">
    <property type="protein sequence ID" value="HJC87052.1"/>
    <property type="molecule type" value="Genomic_DNA"/>
</dbReference>
<proteinExistence type="predicted"/>
<feature type="transmembrane region" description="Helical" evidence="3">
    <location>
        <begin position="105"/>
        <end position="125"/>
    </location>
</feature>
<keyword evidence="3" id="KW-0472">Membrane</keyword>
<keyword evidence="3" id="KW-0812">Transmembrane</keyword>
<reference evidence="4" key="2">
    <citation type="submission" date="2021-04" db="EMBL/GenBank/DDBJ databases">
        <authorList>
            <person name="Gilroy R."/>
        </authorList>
    </citation>
    <scope>NUCLEOTIDE SEQUENCE</scope>
    <source>
        <strain evidence="4">ChiBcec1-1630</strain>
    </source>
</reference>
<feature type="transmembrane region" description="Helical" evidence="3">
    <location>
        <begin position="137"/>
        <end position="159"/>
    </location>
</feature>
<evidence type="ECO:0000256" key="1">
    <source>
        <dbReference type="SAM" id="Coils"/>
    </source>
</evidence>
<feature type="region of interest" description="Disordered" evidence="2">
    <location>
        <begin position="316"/>
        <end position="343"/>
    </location>
</feature>